<dbReference type="GeneID" id="63183316"/>
<organism evidence="2 3">
    <name type="scientific">Natrinema longum</name>
    <dbReference type="NCBI Taxonomy" id="370324"/>
    <lineage>
        <taxon>Archaea</taxon>
        <taxon>Methanobacteriati</taxon>
        <taxon>Methanobacteriota</taxon>
        <taxon>Stenosarchaea group</taxon>
        <taxon>Halobacteria</taxon>
        <taxon>Halobacteriales</taxon>
        <taxon>Natrialbaceae</taxon>
        <taxon>Natrinema</taxon>
    </lineage>
</organism>
<accession>A0A8A2UCU8</accession>
<evidence type="ECO:0000256" key="1">
    <source>
        <dbReference type="SAM" id="Phobius"/>
    </source>
</evidence>
<dbReference type="EMBL" id="CP071463">
    <property type="protein sequence ID" value="QSW86404.1"/>
    <property type="molecule type" value="Genomic_DNA"/>
</dbReference>
<keyword evidence="3" id="KW-1185">Reference proteome</keyword>
<feature type="transmembrane region" description="Helical" evidence="1">
    <location>
        <begin position="7"/>
        <end position="28"/>
    </location>
</feature>
<protein>
    <submittedName>
        <fullName evidence="2">Uncharacterized protein</fullName>
    </submittedName>
</protein>
<name>A0A8A2UCU8_9EURY</name>
<keyword evidence="1" id="KW-1133">Transmembrane helix</keyword>
<dbReference type="Proteomes" id="UP000663191">
    <property type="component" value="Chromosome"/>
</dbReference>
<dbReference type="AlphaFoldDB" id="A0A8A2UCU8"/>
<evidence type="ECO:0000313" key="2">
    <source>
        <dbReference type="EMBL" id="QSW86404.1"/>
    </source>
</evidence>
<evidence type="ECO:0000313" key="3">
    <source>
        <dbReference type="Proteomes" id="UP000663191"/>
    </source>
</evidence>
<gene>
    <name evidence="2" type="ORF">J0X27_06190</name>
</gene>
<keyword evidence="1" id="KW-0812">Transmembrane</keyword>
<keyword evidence="1" id="KW-0472">Membrane</keyword>
<reference evidence="2 3" key="1">
    <citation type="journal article" date="2006" name="Int. J. Syst. Evol. Microbiol.">
        <title>Haloterrigena longa sp. nov. and Haloterrigena limicola sp. nov., extremely halophilic archaea isolated from a salt lake.</title>
        <authorList>
            <person name="Cui H.L."/>
            <person name="Tohty D."/>
            <person name="Zhou P.J."/>
            <person name="Liu S.J."/>
        </authorList>
    </citation>
    <scope>NUCLEOTIDE SEQUENCE [LARGE SCALE GENOMIC DNA]</scope>
    <source>
        <strain evidence="2 3">ABH32</strain>
    </source>
</reference>
<dbReference type="KEGG" id="hlo:J0X27_06190"/>
<dbReference type="RefSeq" id="WP_207271522.1">
    <property type="nucleotide sequence ID" value="NZ_CP071463.1"/>
</dbReference>
<sequence length="80" mass="8263">MSDIAKVVAPIIGFVSTVIIVLTGFAILSPFAERCPTETFPDACNSLIFGSGTALSSFIGPLSIIAFIIAVLAFVAANSR</sequence>
<proteinExistence type="predicted"/>
<feature type="transmembrane region" description="Helical" evidence="1">
    <location>
        <begin position="48"/>
        <end position="77"/>
    </location>
</feature>